<reference evidence="2" key="1">
    <citation type="journal article" date="2022" name="Mol. Ecol. Resour.">
        <title>The genomes of chicory, endive, great burdock and yacon provide insights into Asteraceae palaeo-polyploidization history and plant inulin production.</title>
        <authorList>
            <person name="Fan W."/>
            <person name="Wang S."/>
            <person name="Wang H."/>
            <person name="Wang A."/>
            <person name="Jiang F."/>
            <person name="Liu H."/>
            <person name="Zhao H."/>
            <person name="Xu D."/>
            <person name="Zhang Y."/>
        </authorList>
    </citation>
    <scope>NUCLEOTIDE SEQUENCE [LARGE SCALE GENOMIC DNA]</scope>
    <source>
        <strain evidence="2">cv. Punajuju</strain>
    </source>
</reference>
<sequence>MVLCIIYLWPDEKKKKKKSQDLLFPDAVQDLVYRGLHLGLFLFSIVFYFIRLQFAAMDLVFFYSTTWTLDVLLDWFLS</sequence>
<gene>
    <name evidence="1" type="ORF">L2E82_26619</name>
</gene>
<name>A0ACB9CR15_CICIN</name>
<proteinExistence type="predicted"/>
<organism evidence="1 2">
    <name type="scientific">Cichorium intybus</name>
    <name type="common">Chicory</name>
    <dbReference type="NCBI Taxonomy" id="13427"/>
    <lineage>
        <taxon>Eukaryota</taxon>
        <taxon>Viridiplantae</taxon>
        <taxon>Streptophyta</taxon>
        <taxon>Embryophyta</taxon>
        <taxon>Tracheophyta</taxon>
        <taxon>Spermatophyta</taxon>
        <taxon>Magnoliopsida</taxon>
        <taxon>eudicotyledons</taxon>
        <taxon>Gunneridae</taxon>
        <taxon>Pentapetalae</taxon>
        <taxon>asterids</taxon>
        <taxon>campanulids</taxon>
        <taxon>Asterales</taxon>
        <taxon>Asteraceae</taxon>
        <taxon>Cichorioideae</taxon>
        <taxon>Cichorieae</taxon>
        <taxon>Cichoriinae</taxon>
        <taxon>Cichorium</taxon>
    </lineage>
</organism>
<dbReference type="EMBL" id="CM042013">
    <property type="protein sequence ID" value="KAI3736671.1"/>
    <property type="molecule type" value="Genomic_DNA"/>
</dbReference>
<reference evidence="1 2" key="2">
    <citation type="journal article" date="2022" name="Mol. Ecol. Resour.">
        <title>The genomes of chicory, endive, great burdock and yacon provide insights into Asteraceae paleo-polyploidization history and plant inulin production.</title>
        <authorList>
            <person name="Fan W."/>
            <person name="Wang S."/>
            <person name="Wang H."/>
            <person name="Wang A."/>
            <person name="Jiang F."/>
            <person name="Liu H."/>
            <person name="Zhao H."/>
            <person name="Xu D."/>
            <person name="Zhang Y."/>
        </authorList>
    </citation>
    <scope>NUCLEOTIDE SEQUENCE [LARGE SCALE GENOMIC DNA]</scope>
    <source>
        <strain evidence="2">cv. Punajuju</strain>
        <tissue evidence="1">Leaves</tissue>
    </source>
</reference>
<evidence type="ECO:0000313" key="1">
    <source>
        <dbReference type="EMBL" id="KAI3736671.1"/>
    </source>
</evidence>
<protein>
    <submittedName>
        <fullName evidence="1">Uncharacterized protein</fullName>
    </submittedName>
</protein>
<dbReference type="Proteomes" id="UP001055811">
    <property type="component" value="Linkage Group LG05"/>
</dbReference>
<accession>A0ACB9CR15</accession>
<comment type="caution">
    <text evidence="1">The sequence shown here is derived from an EMBL/GenBank/DDBJ whole genome shotgun (WGS) entry which is preliminary data.</text>
</comment>
<evidence type="ECO:0000313" key="2">
    <source>
        <dbReference type="Proteomes" id="UP001055811"/>
    </source>
</evidence>
<keyword evidence="2" id="KW-1185">Reference proteome</keyword>